<dbReference type="OrthoDB" id="2934570at2"/>
<dbReference type="PANTHER" id="PTHR30287">
    <property type="entry name" value="MEMBRANE COMPONENT OF PREDICTED ABC SUPERFAMILY METABOLITE UPTAKE TRANSPORTER"/>
    <property type="match status" value="1"/>
</dbReference>
<protein>
    <submittedName>
        <fullName evidence="9">FtsX-like permease family protein</fullName>
    </submittedName>
</protein>
<feature type="transmembrane region" description="Helical" evidence="7">
    <location>
        <begin position="20"/>
        <end position="38"/>
    </location>
</feature>
<feature type="domain" description="ABC3 transporter permease C-terminal" evidence="8">
    <location>
        <begin position="653"/>
        <end position="770"/>
    </location>
</feature>
<evidence type="ECO:0000256" key="2">
    <source>
        <dbReference type="ARBA" id="ARBA00022475"/>
    </source>
</evidence>
<evidence type="ECO:0000313" key="10">
    <source>
        <dbReference type="Proteomes" id="UP000321816"/>
    </source>
</evidence>
<dbReference type="KEGG" id="ahal:FTX54_001090"/>
<feature type="transmembrane region" description="Helical" evidence="7">
    <location>
        <begin position="448"/>
        <end position="468"/>
    </location>
</feature>
<keyword evidence="10" id="KW-1185">Reference proteome</keyword>
<organism evidence="9 10">
    <name type="scientific">Alkalicoccus halolimnae</name>
    <dbReference type="NCBI Taxonomy" id="1667239"/>
    <lineage>
        <taxon>Bacteria</taxon>
        <taxon>Bacillati</taxon>
        <taxon>Bacillota</taxon>
        <taxon>Bacilli</taxon>
        <taxon>Bacillales</taxon>
        <taxon>Bacillaceae</taxon>
        <taxon>Alkalicoccus</taxon>
    </lineage>
</organism>
<keyword evidence="2" id="KW-1003">Cell membrane</keyword>
<keyword evidence="3 7" id="KW-0812">Transmembrane</keyword>
<evidence type="ECO:0000259" key="8">
    <source>
        <dbReference type="Pfam" id="PF02687"/>
    </source>
</evidence>
<feature type="transmembrane region" description="Helical" evidence="7">
    <location>
        <begin position="702"/>
        <end position="730"/>
    </location>
</feature>
<dbReference type="GO" id="GO:0005886">
    <property type="term" value="C:plasma membrane"/>
    <property type="evidence" value="ECO:0007669"/>
    <property type="project" value="UniProtKB-SubCell"/>
</dbReference>
<evidence type="ECO:0000256" key="5">
    <source>
        <dbReference type="ARBA" id="ARBA00023136"/>
    </source>
</evidence>
<feature type="domain" description="ABC3 transporter permease C-terminal" evidence="8">
    <location>
        <begin position="285"/>
        <end position="404"/>
    </location>
</feature>
<feature type="transmembrane region" description="Helical" evidence="7">
    <location>
        <begin position="280"/>
        <end position="305"/>
    </location>
</feature>
<dbReference type="AlphaFoldDB" id="A0A5C7F393"/>
<dbReference type="PANTHER" id="PTHR30287:SF2">
    <property type="entry name" value="BLL1001 PROTEIN"/>
    <property type="match status" value="1"/>
</dbReference>
<accession>A0A5C7F393</accession>
<feature type="transmembrane region" description="Helical" evidence="7">
    <location>
        <begin position="326"/>
        <end position="350"/>
    </location>
</feature>
<keyword evidence="4 7" id="KW-1133">Transmembrane helix</keyword>
<feature type="transmembrane region" description="Helical" evidence="7">
    <location>
        <begin position="646"/>
        <end position="669"/>
    </location>
</feature>
<dbReference type="InterPro" id="IPR038766">
    <property type="entry name" value="Membrane_comp_ABC_pdt"/>
</dbReference>
<dbReference type="Pfam" id="PF02687">
    <property type="entry name" value="FtsX"/>
    <property type="match status" value="2"/>
</dbReference>
<gene>
    <name evidence="9" type="ORF">FTX54_001090</name>
</gene>
<proteinExistence type="predicted"/>
<reference evidence="9 10" key="1">
    <citation type="submission" date="2024-01" db="EMBL/GenBank/DDBJ databases">
        <title>Complete Genome Sequence of Alkalicoccus halolimnae BZ-SZ-XJ29T, a Moderately Halophilic Bacterium Isolated from a Salt Lake.</title>
        <authorList>
            <person name="Zhao B."/>
        </authorList>
    </citation>
    <scope>NUCLEOTIDE SEQUENCE [LARGE SCALE GENOMIC DNA]</scope>
    <source>
        <strain evidence="9 10">BZ-SZ-XJ29</strain>
    </source>
</reference>
<feature type="transmembrane region" description="Helical" evidence="7">
    <location>
        <begin position="370"/>
        <end position="396"/>
    </location>
</feature>
<sequence>MLLKNVRRTLSKKWMQLTAISIIIILSSFIYTMMFYGISGIEEPTETFLEEYNQEDFAVEMMNQLTEREIQTSEDAAFSEEGLFTLHHMKQADDAFFYELMEERIEAFEEENDGTRLELREIKEIHFDDPGAGHKAMALKDSETINRSFIQEGRKPEEENHIALTKIYADKNGLDIGDSFTLHGEDYTITGFVLFPDYTLPMFDDSFTLDTGMQTLFLFTDETYEALSEDEEFRLAGIWTNAETALTYESGDTDFVVQIIDTETNFRSGAIYDELSSGKIMALGLSIFIASIAVIIVSLMMHNLLQAERGQIGILKALGYSRTKIALPYYLSLMLLAFFMLVLGYIFGFLSAEPLKNLYLEFYLLPEVPIAQQLEVFSAAILVPFFFFAAVSALIISRILGEQPLELLNPKESHSINFLTRFVSRMLRGARGSVKFKYLHAVRSTGSFLIFFLGIMFATILILFAFMMNGMMERLTTEHLEKTGYQYEAYLDPLSEAPGIPEDAEKFLVYPYGSFKGENVVLQGLEPGNDLHHLYDENGNDITREIEDGVVISETMRMKFGVDIGDTILIGMDQEEVEVTVRGVAEEYVSDKVYFARETLSLILTDEQSAELYSGIYSLSSPPDADFAAVISKEGLIDQNESLEGYMYLMTNIMVGGSGIIAASILFVLTSFTVEKNYYAISLLKVMGYNRREVNGMILNSYFVYALLSYLISIPIALLILRLMVAFFAGYGVILPLRFEPVSLGITLGILLLIFFISTYLSRRKINRIPLQEVLKKYHE</sequence>
<dbReference type="RefSeq" id="WP_147804522.1">
    <property type="nucleotide sequence ID" value="NZ_CP144914.1"/>
</dbReference>
<evidence type="ECO:0000256" key="6">
    <source>
        <dbReference type="SAM" id="Coils"/>
    </source>
</evidence>
<evidence type="ECO:0000313" key="9">
    <source>
        <dbReference type="EMBL" id="WWD80195.1"/>
    </source>
</evidence>
<dbReference type="EMBL" id="CP144914">
    <property type="protein sequence ID" value="WWD80195.1"/>
    <property type="molecule type" value="Genomic_DNA"/>
</dbReference>
<name>A0A5C7F393_9BACI</name>
<evidence type="ECO:0000256" key="7">
    <source>
        <dbReference type="SAM" id="Phobius"/>
    </source>
</evidence>
<keyword evidence="5 7" id="KW-0472">Membrane</keyword>
<keyword evidence="6" id="KW-0175">Coiled coil</keyword>
<dbReference type="InterPro" id="IPR003838">
    <property type="entry name" value="ABC3_permease_C"/>
</dbReference>
<evidence type="ECO:0000256" key="3">
    <source>
        <dbReference type="ARBA" id="ARBA00022692"/>
    </source>
</evidence>
<evidence type="ECO:0000256" key="1">
    <source>
        <dbReference type="ARBA" id="ARBA00004651"/>
    </source>
</evidence>
<feature type="transmembrane region" description="Helical" evidence="7">
    <location>
        <begin position="742"/>
        <end position="761"/>
    </location>
</feature>
<dbReference type="Proteomes" id="UP000321816">
    <property type="component" value="Chromosome"/>
</dbReference>
<feature type="coiled-coil region" evidence="6">
    <location>
        <begin position="98"/>
        <end position="125"/>
    </location>
</feature>
<evidence type="ECO:0000256" key="4">
    <source>
        <dbReference type="ARBA" id="ARBA00022989"/>
    </source>
</evidence>
<comment type="subcellular location">
    <subcellularLocation>
        <location evidence="1">Cell membrane</location>
        <topology evidence="1">Multi-pass membrane protein</topology>
    </subcellularLocation>
</comment>